<organism evidence="2 3">
    <name type="scientific">Mycoplasma haematolamae (strain Purdue)</name>
    <dbReference type="NCBI Taxonomy" id="1212765"/>
    <lineage>
        <taxon>Bacteria</taxon>
        <taxon>Bacillati</taxon>
        <taxon>Mycoplasmatota</taxon>
        <taxon>Mollicutes</taxon>
        <taxon>Mycoplasmataceae</taxon>
        <taxon>Mycoplasma</taxon>
    </lineage>
</organism>
<dbReference type="AlphaFoldDB" id="I7CK43"/>
<dbReference type="PATRIC" id="fig|1212765.3.peg.761"/>
<dbReference type="HOGENOM" id="CLU_067308_0_0_14"/>
<dbReference type="KEGG" id="mhl:MHLP_03370"/>
<feature type="region of interest" description="Disordered" evidence="1">
    <location>
        <begin position="194"/>
        <end position="213"/>
    </location>
</feature>
<name>I7CK43_MYCHA</name>
<evidence type="ECO:0000313" key="3">
    <source>
        <dbReference type="Proteomes" id="UP000006502"/>
    </source>
</evidence>
<accession>I7CK43</accession>
<reference evidence="2 3" key="1">
    <citation type="journal article" date="2012" name="J. Bacteriol.">
        <title>Genome Sequence of "Candidatus Mycoplasma haemolamae" Strain Purdue, a Red Blood Cell Pathogen of Alpacas (Vicugna pacos) and Llamas (Lama glama).</title>
        <authorList>
            <person name="Guimaraes A.M."/>
            <person name="Toth B."/>
            <person name="Santos A.P."/>
            <person name="do Nascimento N.C."/>
            <person name="Kritchevsky J.E."/>
            <person name="Messick J.B."/>
        </authorList>
    </citation>
    <scope>NUCLEOTIDE SEQUENCE [LARGE SCALE GENOMIC DNA]</scope>
    <source>
        <strain evidence="2 3">Purdue</strain>
    </source>
</reference>
<sequence length="353" mass="39592">MFLTTKVQIGAALVGLGGANAAAITVFNEPIKDLFLTQNSLDLPGVNNQQASSHSLKLHSRSRRGLQASTVSGNLEAPNLELSAESSGLELEALQEGGAQTIDLGSQISAFREELGKQDQMVSLMKQNKEKVSEIRKKLELHKSALDTAIEKIRTFVSKNPSEKVKGLTKQERIALGQAYKTWLDIQAARRETEDQLSKLGQPSRRQKRSLSEQEQKGESLLANIGWTWDAIRFLGKDYDAGGQVNRGFEFDWDKNPWKPFFSDKTEWEKTWSERDAIKGELFKSYVDALNDWWTGDQCNVLQSISGDSRQYCIVEMANRGGRVFGEANIKIELLVGQKLLEWMNIPLTLESR</sequence>
<evidence type="ECO:0000313" key="2">
    <source>
        <dbReference type="EMBL" id="AFO52254.1"/>
    </source>
</evidence>
<protein>
    <submittedName>
        <fullName evidence="2">Uncharacterized protein</fullName>
    </submittedName>
</protein>
<dbReference type="STRING" id="1212765.MHLP_03370"/>
<dbReference type="Proteomes" id="UP000006502">
    <property type="component" value="Chromosome"/>
</dbReference>
<reference evidence="3" key="2">
    <citation type="submission" date="2012-07" db="EMBL/GenBank/DDBJ databases">
        <title>Complete genome sequence of 'Candidatus Mycoplasma haemolamae'.</title>
        <authorList>
            <person name="Guimaraes A.M.S."/>
            <person name="Toth B."/>
            <person name="Santos A.P."/>
            <person name="Nascimento N.C."/>
            <person name="Sojka J.E."/>
            <person name="Messick J.B."/>
        </authorList>
    </citation>
    <scope>NUCLEOTIDE SEQUENCE [LARGE SCALE GENOMIC DNA]</scope>
    <source>
        <strain evidence="3">Purdue</strain>
    </source>
</reference>
<dbReference type="OrthoDB" id="402250at2"/>
<gene>
    <name evidence="2" type="ordered locus">MHLP_03370</name>
</gene>
<keyword evidence="3" id="KW-1185">Reference proteome</keyword>
<dbReference type="EMBL" id="CP003731">
    <property type="protein sequence ID" value="AFO52254.1"/>
    <property type="molecule type" value="Genomic_DNA"/>
</dbReference>
<proteinExistence type="predicted"/>
<evidence type="ECO:0000256" key="1">
    <source>
        <dbReference type="SAM" id="MobiDB-lite"/>
    </source>
</evidence>